<dbReference type="SUPFAM" id="SSF49899">
    <property type="entry name" value="Concanavalin A-like lectins/glucanases"/>
    <property type="match status" value="1"/>
</dbReference>
<dbReference type="InterPro" id="IPR013320">
    <property type="entry name" value="ConA-like_dom_sf"/>
</dbReference>
<reference evidence="1" key="1">
    <citation type="journal article" date="2020" name="Stud. Mycol.">
        <title>101 Dothideomycetes genomes: a test case for predicting lifestyles and emergence of pathogens.</title>
        <authorList>
            <person name="Haridas S."/>
            <person name="Albert R."/>
            <person name="Binder M."/>
            <person name="Bloem J."/>
            <person name="Labutti K."/>
            <person name="Salamov A."/>
            <person name="Andreopoulos B."/>
            <person name="Baker S."/>
            <person name="Barry K."/>
            <person name="Bills G."/>
            <person name="Bluhm B."/>
            <person name="Cannon C."/>
            <person name="Castanera R."/>
            <person name="Culley D."/>
            <person name="Daum C."/>
            <person name="Ezra D."/>
            <person name="Gonzalez J."/>
            <person name="Henrissat B."/>
            <person name="Kuo A."/>
            <person name="Liang C."/>
            <person name="Lipzen A."/>
            <person name="Lutzoni F."/>
            <person name="Magnuson J."/>
            <person name="Mondo S."/>
            <person name="Nolan M."/>
            <person name="Ohm R."/>
            <person name="Pangilinan J."/>
            <person name="Park H.-J."/>
            <person name="Ramirez L."/>
            <person name="Alfaro M."/>
            <person name="Sun H."/>
            <person name="Tritt A."/>
            <person name="Yoshinaga Y."/>
            <person name="Zwiers L.-H."/>
            <person name="Turgeon B."/>
            <person name="Goodwin S."/>
            <person name="Spatafora J."/>
            <person name="Crous P."/>
            <person name="Grigoriev I."/>
        </authorList>
    </citation>
    <scope>NUCLEOTIDE SEQUENCE</scope>
    <source>
        <strain evidence="1">CBS 122367</strain>
    </source>
</reference>
<dbReference type="InterPro" id="IPR043136">
    <property type="entry name" value="B30.2/SPRY_sf"/>
</dbReference>
<dbReference type="Gene3D" id="1.25.40.20">
    <property type="entry name" value="Ankyrin repeat-containing domain"/>
    <property type="match status" value="1"/>
</dbReference>
<dbReference type="Proteomes" id="UP000799291">
    <property type="component" value="Unassembled WGS sequence"/>
</dbReference>
<dbReference type="SUPFAM" id="SSF48403">
    <property type="entry name" value="Ankyrin repeat"/>
    <property type="match status" value="1"/>
</dbReference>
<sequence>MVGDPVKRKDVDLDSQDFRGMMALMYAVALDYQPIVSTLVEAGVDLCVTGIRSRSVLRWVCMFGSVDTFDMILEAARKAELDFYYYTMAIQAAVTTNRPIHLNIILEVKGMNSMGASADGWTQSLSATTDYWITLRLDRHLRYLRFTSAITGEPAMKPPTQWHTADYPLNLAIQDEGLTVQVIEPLNPFEDHTPVSAVLAVNPMPLKDCEYWYFEVKVCEVQWRSKISIGFCEEHFELNSMIGETVVPYGYRGEGGMMRFDRELEPKEANQR</sequence>
<dbReference type="Gene3D" id="2.60.120.920">
    <property type="match status" value="1"/>
</dbReference>
<evidence type="ECO:0000313" key="1">
    <source>
        <dbReference type="EMBL" id="KAF2678575.1"/>
    </source>
</evidence>
<proteinExistence type="predicted"/>
<dbReference type="EMBL" id="MU005611">
    <property type="protein sequence ID" value="KAF2678575.1"/>
    <property type="molecule type" value="Genomic_DNA"/>
</dbReference>
<dbReference type="OrthoDB" id="341259at2759"/>
<keyword evidence="2" id="KW-1185">Reference proteome</keyword>
<organism evidence="1 2">
    <name type="scientific">Lentithecium fluviatile CBS 122367</name>
    <dbReference type="NCBI Taxonomy" id="1168545"/>
    <lineage>
        <taxon>Eukaryota</taxon>
        <taxon>Fungi</taxon>
        <taxon>Dikarya</taxon>
        <taxon>Ascomycota</taxon>
        <taxon>Pezizomycotina</taxon>
        <taxon>Dothideomycetes</taxon>
        <taxon>Pleosporomycetidae</taxon>
        <taxon>Pleosporales</taxon>
        <taxon>Massarineae</taxon>
        <taxon>Lentitheciaceae</taxon>
        <taxon>Lentithecium</taxon>
    </lineage>
</organism>
<accession>A0A6G1IKA0</accession>
<gene>
    <name evidence="1" type="ORF">K458DRAFT_394854</name>
</gene>
<evidence type="ECO:0000313" key="2">
    <source>
        <dbReference type="Proteomes" id="UP000799291"/>
    </source>
</evidence>
<dbReference type="AlphaFoldDB" id="A0A6G1IKA0"/>
<dbReference type="InterPro" id="IPR036770">
    <property type="entry name" value="Ankyrin_rpt-contain_sf"/>
</dbReference>
<name>A0A6G1IKA0_9PLEO</name>
<protein>
    <submittedName>
        <fullName evidence="1">Uncharacterized protein</fullName>
    </submittedName>
</protein>